<dbReference type="PANTHER" id="PTHR14594:SF1">
    <property type="entry name" value="CENTROSOMAL PROTEIN OF 70 KDA"/>
    <property type="match status" value="1"/>
</dbReference>
<dbReference type="PANTHER" id="PTHR14594">
    <property type="entry name" value="CENTROSOMAL PROTEIN OF 70 KDA"/>
    <property type="match status" value="1"/>
</dbReference>
<evidence type="ECO:0000256" key="6">
    <source>
        <dbReference type="ARBA" id="ARBA00023054"/>
    </source>
</evidence>
<dbReference type="EMBL" id="JANIIK010000119">
    <property type="protein sequence ID" value="KAJ3584069.1"/>
    <property type="molecule type" value="Genomic_DNA"/>
</dbReference>
<evidence type="ECO:0000313" key="12">
    <source>
        <dbReference type="Proteomes" id="UP001148018"/>
    </source>
</evidence>
<protein>
    <recommendedName>
        <fullName evidence="3">Centrosomal protein of 70 kDa</fullName>
    </recommendedName>
</protein>
<dbReference type="InterPro" id="IPR037692">
    <property type="entry name" value="CEP70"/>
</dbReference>
<dbReference type="OrthoDB" id="2020926at2759"/>
<evidence type="ECO:0000256" key="8">
    <source>
        <dbReference type="ARBA" id="ARBA00025273"/>
    </source>
</evidence>
<evidence type="ECO:0000313" key="11">
    <source>
        <dbReference type="EMBL" id="KAJ3584069.1"/>
    </source>
</evidence>
<dbReference type="GO" id="GO:0043015">
    <property type="term" value="F:gamma-tubulin binding"/>
    <property type="evidence" value="ECO:0007669"/>
    <property type="project" value="InterPro"/>
</dbReference>
<sequence length="687" mass="78926">MDFRRNVASPLHSKDKTYVYLWTYRQFQQEQAEWDCLNKLLQNHGFKPVNFADPVENTSLPDLVLLDKRSAAEVRATVKTMLGDSERRQALIQELIQSNNLLKEEAQDLIGQAGRHSQRASELEGLLNGVRGQVQDLEERCLAQAVQQRGHAHRLQQDALDTQSRCQALELQLTNERERRGQLELQLTNEMERRGQLELQLTNERETWGQLELQLTNEREARGRLELQLTNEREARGRLELQLTNEREARGRLELQLTNEREARGQLELQLTNEREARSRLELQLTNEREAWGRLELQLTNEREARGQLELQLTNERKALGQLERQLTNEREARGQLQRKLCFAVREEERRVARQTLAFQRVHQHSAHQDAPADQQVLDVIDFYETQMAQLQEDMPRSFGGVPEGSQASNASSGETTSGDVTSSFKAALTAQLEDSKVQREELRAEVHTLQQELETRPTLKDMKAYKHRLRLMERWIQRSSNRQRPPVGQSELPEFDGLRPALEAWANQLAMLTELHAALRRLSQRLTPWRPADDGRVAAEAVRVEDLMLLVDTLLEDTEAEHDNALVSPTRHTLLCMVAHFQKLFDVGSLNGVYPRMNHLYARLGQTDNAMTSLRDILDLDNKAPPSQVVSRVASMASSTAADSPRVQFHRLLAEGDIDRLMQTLEVDRLDHILPALTSLKLKSPR</sequence>
<evidence type="ECO:0000256" key="4">
    <source>
        <dbReference type="ARBA" id="ARBA00022490"/>
    </source>
</evidence>
<dbReference type="GO" id="GO:0070507">
    <property type="term" value="P:regulation of microtubule cytoskeleton organization"/>
    <property type="evidence" value="ECO:0007669"/>
    <property type="project" value="InterPro"/>
</dbReference>
<evidence type="ECO:0000256" key="2">
    <source>
        <dbReference type="ARBA" id="ARBA00011832"/>
    </source>
</evidence>
<evidence type="ECO:0000256" key="10">
    <source>
        <dbReference type="SAM" id="MobiDB-lite"/>
    </source>
</evidence>
<feature type="coiled-coil region" evidence="9">
    <location>
        <begin position="92"/>
        <end position="186"/>
    </location>
</feature>
<evidence type="ECO:0000256" key="3">
    <source>
        <dbReference type="ARBA" id="ARBA00018408"/>
    </source>
</evidence>
<feature type="region of interest" description="Disordered" evidence="10">
    <location>
        <begin position="396"/>
        <end position="422"/>
    </location>
</feature>
<name>A0A9Q0D8X4_9TELE</name>
<gene>
    <name evidence="11" type="ORF">NHX12_014565</name>
</gene>
<comment type="function">
    <text evidence="8">Plays a role in the organization of both preexisting and nascent microtubules in interphase cells. During mitosis, required for the organization and orientation of the mitotic spindle.</text>
</comment>
<comment type="caution">
    <text evidence="11">The sequence shown here is derived from an EMBL/GenBank/DDBJ whole genome shotgun (WGS) entry which is preliminary data.</text>
</comment>
<accession>A0A9Q0D8X4</accession>
<evidence type="ECO:0000256" key="1">
    <source>
        <dbReference type="ARBA" id="ARBA00004300"/>
    </source>
</evidence>
<dbReference type="GO" id="GO:0060271">
    <property type="term" value="P:cilium assembly"/>
    <property type="evidence" value="ECO:0007669"/>
    <property type="project" value="InterPro"/>
</dbReference>
<keyword evidence="12" id="KW-1185">Reference proteome</keyword>
<dbReference type="Proteomes" id="UP001148018">
    <property type="component" value="Unassembled WGS sequence"/>
</dbReference>
<comment type="subunit">
    <text evidence="2">Directly interacts with tubulin-gamma; this interaction determines centrosomal localization.</text>
</comment>
<comment type="subcellular location">
    <subcellularLocation>
        <location evidence="1">Cytoplasm</location>
        <location evidence="1">Cytoskeleton</location>
        <location evidence="1">Microtubule organizing center</location>
        <location evidence="1">Centrosome</location>
    </subcellularLocation>
</comment>
<evidence type="ECO:0000256" key="9">
    <source>
        <dbReference type="SAM" id="Coils"/>
    </source>
</evidence>
<keyword evidence="6 9" id="KW-0175">Coiled coil</keyword>
<keyword evidence="5" id="KW-0802">TPR repeat</keyword>
<evidence type="ECO:0000256" key="7">
    <source>
        <dbReference type="ARBA" id="ARBA00023212"/>
    </source>
</evidence>
<evidence type="ECO:0000256" key="5">
    <source>
        <dbReference type="ARBA" id="ARBA00022803"/>
    </source>
</evidence>
<organism evidence="11 12">
    <name type="scientific">Muraenolepis orangiensis</name>
    <name type="common">Patagonian moray cod</name>
    <dbReference type="NCBI Taxonomy" id="630683"/>
    <lineage>
        <taxon>Eukaryota</taxon>
        <taxon>Metazoa</taxon>
        <taxon>Chordata</taxon>
        <taxon>Craniata</taxon>
        <taxon>Vertebrata</taxon>
        <taxon>Euteleostomi</taxon>
        <taxon>Actinopterygii</taxon>
        <taxon>Neopterygii</taxon>
        <taxon>Teleostei</taxon>
        <taxon>Neoteleostei</taxon>
        <taxon>Acanthomorphata</taxon>
        <taxon>Zeiogadaria</taxon>
        <taxon>Gadariae</taxon>
        <taxon>Gadiformes</taxon>
        <taxon>Muraenolepidoidei</taxon>
        <taxon>Muraenolepididae</taxon>
        <taxon>Muraenolepis</taxon>
    </lineage>
</organism>
<feature type="coiled-coil region" evidence="9">
    <location>
        <begin position="426"/>
        <end position="453"/>
    </location>
</feature>
<proteinExistence type="predicted"/>
<keyword evidence="7" id="KW-0206">Cytoskeleton</keyword>
<dbReference type="GO" id="GO:0005813">
    <property type="term" value="C:centrosome"/>
    <property type="evidence" value="ECO:0007669"/>
    <property type="project" value="UniProtKB-SubCell"/>
</dbReference>
<dbReference type="AlphaFoldDB" id="A0A9Q0D8X4"/>
<feature type="coiled-coil region" evidence="9">
    <location>
        <begin position="264"/>
        <end position="340"/>
    </location>
</feature>
<feature type="compositionally biased region" description="Polar residues" evidence="10">
    <location>
        <begin position="406"/>
        <end position="422"/>
    </location>
</feature>
<dbReference type="Gene3D" id="1.20.5.1160">
    <property type="entry name" value="Vasodilator-stimulated phosphoprotein"/>
    <property type="match status" value="1"/>
</dbReference>
<keyword evidence="4" id="KW-0963">Cytoplasm</keyword>
<reference evidence="11" key="1">
    <citation type="submission" date="2022-07" db="EMBL/GenBank/DDBJ databases">
        <title>Chromosome-level genome of Muraenolepis orangiensis.</title>
        <authorList>
            <person name="Kim J."/>
        </authorList>
    </citation>
    <scope>NUCLEOTIDE SEQUENCE</scope>
    <source>
        <strain evidence="11">KU_S4_2022</strain>
        <tissue evidence="11">Muscle</tissue>
    </source>
</reference>